<dbReference type="GO" id="GO:0006574">
    <property type="term" value="P:L-valine catabolic process"/>
    <property type="evidence" value="ECO:0007669"/>
    <property type="project" value="TreeGrafter"/>
</dbReference>
<proteinExistence type="predicted"/>
<dbReference type="OrthoDB" id="9790967at2"/>
<reference evidence="5 6" key="1">
    <citation type="submission" date="2019-07" db="EMBL/GenBank/DDBJ databases">
        <title>Qingshengfaniella alkalisoli gen. nov., sp. nov., isolated from saline soil.</title>
        <authorList>
            <person name="Xu L."/>
            <person name="Huang X.-X."/>
            <person name="Sun J.-Q."/>
        </authorList>
    </citation>
    <scope>NUCLEOTIDE SEQUENCE [LARGE SCALE GENOMIC DNA]</scope>
    <source>
        <strain evidence="5 6">DSM 27279</strain>
    </source>
</reference>
<keyword evidence="5" id="KW-0413">Isomerase</keyword>
<comment type="catalytic activity">
    <reaction evidence="1">
        <text>3-hydroxy-2-methylpropanoyl-CoA + H2O = 3-hydroxy-2-methylpropanoate + CoA + H(+)</text>
        <dbReference type="Rhea" id="RHEA:20888"/>
        <dbReference type="ChEBI" id="CHEBI:11805"/>
        <dbReference type="ChEBI" id="CHEBI:15377"/>
        <dbReference type="ChEBI" id="CHEBI:15378"/>
        <dbReference type="ChEBI" id="CHEBI:57287"/>
        <dbReference type="ChEBI" id="CHEBI:57340"/>
        <dbReference type="EC" id="3.1.2.4"/>
    </reaction>
</comment>
<evidence type="ECO:0000256" key="2">
    <source>
        <dbReference type="ARBA" id="ARBA00011915"/>
    </source>
</evidence>
<evidence type="ECO:0000256" key="3">
    <source>
        <dbReference type="ARBA" id="ARBA00022801"/>
    </source>
</evidence>
<dbReference type="PANTHER" id="PTHR43176">
    <property type="entry name" value="3-HYDROXYISOBUTYRYL-COA HYDROLASE-RELATED"/>
    <property type="match status" value="1"/>
</dbReference>
<dbReference type="CDD" id="cd06558">
    <property type="entry name" value="crotonase-like"/>
    <property type="match status" value="1"/>
</dbReference>
<dbReference type="SUPFAM" id="SSF52096">
    <property type="entry name" value="ClpP/crotonase"/>
    <property type="match status" value="1"/>
</dbReference>
<keyword evidence="3" id="KW-0378">Hydrolase</keyword>
<keyword evidence="6" id="KW-1185">Reference proteome</keyword>
<dbReference type="GO" id="GO:0016853">
    <property type="term" value="F:isomerase activity"/>
    <property type="evidence" value="ECO:0007669"/>
    <property type="project" value="UniProtKB-KW"/>
</dbReference>
<name>A0A556ADU6_9BURK</name>
<dbReference type="EC" id="3.1.2.4" evidence="2"/>
<sequence>MSDSTVFDTDGHLGIVTLNRPQVLNALSHDMIVAIARQLAAWEHDDSVRAVLLRGSGERAFCAGGDIRSMYDGYHDGSRSYTRFFLDEYRLDHQLWRYAKPVIALMDGITMGGGMGLAQAATLRIATDKTRMAMPETGIGLIPDVGGTFFLSRMAPHLAFYLGLTGNSIHAGDALYCGLADVHVGVESLEDLLATLNDIDWSGNLHTREMRLRAAVAPLAKPLAETPPLARLAAPLMRHFGQPSVRAITESLAGESGEHAQWASETLATLGHRSPLSMHLVYRQLTEGRKLDLADCFRLEYNLVIRAIEEGDLIEGVRALIVDKDKNPRWDPARVADVDDARVAAFFAEDVANPAHPLADLDA</sequence>
<dbReference type="GO" id="GO:0005829">
    <property type="term" value="C:cytosol"/>
    <property type="evidence" value="ECO:0007669"/>
    <property type="project" value="TreeGrafter"/>
</dbReference>
<evidence type="ECO:0000256" key="1">
    <source>
        <dbReference type="ARBA" id="ARBA00001709"/>
    </source>
</evidence>
<dbReference type="InterPro" id="IPR029045">
    <property type="entry name" value="ClpP/crotonase-like_dom_sf"/>
</dbReference>
<dbReference type="InterPro" id="IPR032259">
    <property type="entry name" value="HIBYL-CoA-H"/>
</dbReference>
<evidence type="ECO:0000313" key="5">
    <source>
        <dbReference type="EMBL" id="TSH91062.1"/>
    </source>
</evidence>
<dbReference type="NCBIfam" id="NF004127">
    <property type="entry name" value="PRK05617.1"/>
    <property type="match status" value="1"/>
</dbReference>
<evidence type="ECO:0000313" key="6">
    <source>
        <dbReference type="Proteomes" id="UP000318405"/>
    </source>
</evidence>
<dbReference type="InterPro" id="IPR045004">
    <property type="entry name" value="ECH_dom"/>
</dbReference>
<gene>
    <name evidence="5" type="ORF">FOZ76_19390</name>
</gene>
<protein>
    <recommendedName>
        <fullName evidence="2">3-hydroxyisobutyryl-CoA hydrolase</fullName>
        <ecNumber evidence="2">3.1.2.4</ecNumber>
    </recommendedName>
</protein>
<dbReference type="Proteomes" id="UP000318405">
    <property type="component" value="Unassembled WGS sequence"/>
</dbReference>
<dbReference type="PANTHER" id="PTHR43176:SF3">
    <property type="entry name" value="3-HYDROXYISOBUTYRYL-COA HYDROLASE, MITOCHONDRIAL"/>
    <property type="match status" value="1"/>
</dbReference>
<dbReference type="EMBL" id="VLTJ01000038">
    <property type="protein sequence ID" value="TSH91062.1"/>
    <property type="molecule type" value="Genomic_DNA"/>
</dbReference>
<organism evidence="5 6">
    <name type="scientific">Verticiella sediminum</name>
    <dbReference type="NCBI Taxonomy" id="1247510"/>
    <lineage>
        <taxon>Bacteria</taxon>
        <taxon>Pseudomonadati</taxon>
        <taxon>Pseudomonadota</taxon>
        <taxon>Betaproteobacteria</taxon>
        <taxon>Burkholderiales</taxon>
        <taxon>Alcaligenaceae</taxon>
        <taxon>Verticiella</taxon>
    </lineage>
</organism>
<dbReference type="RefSeq" id="WP_143949936.1">
    <property type="nucleotide sequence ID" value="NZ_BAABMB010000003.1"/>
</dbReference>
<comment type="caution">
    <text evidence="5">The sequence shown here is derived from an EMBL/GenBank/DDBJ whole genome shotgun (WGS) entry which is preliminary data.</text>
</comment>
<dbReference type="AlphaFoldDB" id="A0A556ADU6"/>
<dbReference type="Gene3D" id="3.90.226.10">
    <property type="entry name" value="2-enoyl-CoA Hydratase, Chain A, domain 1"/>
    <property type="match status" value="1"/>
</dbReference>
<dbReference type="GO" id="GO:0003860">
    <property type="term" value="F:3-hydroxyisobutyryl-CoA hydrolase activity"/>
    <property type="evidence" value="ECO:0007669"/>
    <property type="project" value="UniProtKB-EC"/>
</dbReference>
<dbReference type="Pfam" id="PF16113">
    <property type="entry name" value="ECH_2"/>
    <property type="match status" value="1"/>
</dbReference>
<evidence type="ECO:0000259" key="4">
    <source>
        <dbReference type="Pfam" id="PF16113"/>
    </source>
</evidence>
<accession>A0A556ADU6</accession>
<feature type="domain" description="Enoyl-CoA hydratase/isomerase" evidence="4">
    <location>
        <begin position="14"/>
        <end position="347"/>
    </location>
</feature>